<keyword evidence="2" id="KW-1185">Reference proteome</keyword>
<protein>
    <submittedName>
        <fullName evidence="1">Uncharacterized protein</fullName>
    </submittedName>
</protein>
<comment type="caution">
    <text evidence="1">The sequence shown here is derived from an EMBL/GenBank/DDBJ whole genome shotgun (WGS) entry which is preliminary data.</text>
</comment>
<organism evidence="1 2">
    <name type="scientific">Gemmata algarum</name>
    <dbReference type="NCBI Taxonomy" id="2975278"/>
    <lineage>
        <taxon>Bacteria</taxon>
        <taxon>Pseudomonadati</taxon>
        <taxon>Planctomycetota</taxon>
        <taxon>Planctomycetia</taxon>
        <taxon>Gemmatales</taxon>
        <taxon>Gemmataceae</taxon>
        <taxon>Gemmata</taxon>
    </lineage>
</organism>
<dbReference type="Proteomes" id="UP001272242">
    <property type="component" value="Unassembled WGS sequence"/>
</dbReference>
<dbReference type="EMBL" id="JAXBLV010000079">
    <property type="protein sequence ID" value="MDY3559083.1"/>
    <property type="molecule type" value="Genomic_DNA"/>
</dbReference>
<reference evidence="2" key="1">
    <citation type="journal article" date="2023" name="Mar. Drugs">
        <title>Gemmata algarum, a Novel Planctomycete Isolated from an Algal Mat, Displays Antimicrobial Activity.</title>
        <authorList>
            <person name="Kumar G."/>
            <person name="Kallscheuer N."/>
            <person name="Kashif M."/>
            <person name="Ahamad S."/>
            <person name="Jagadeeshwari U."/>
            <person name="Pannikurungottu S."/>
            <person name="Haufschild T."/>
            <person name="Kabuu M."/>
            <person name="Sasikala C."/>
            <person name="Jogler C."/>
            <person name="Ramana C."/>
        </authorList>
    </citation>
    <scope>NUCLEOTIDE SEQUENCE [LARGE SCALE GENOMIC DNA]</scope>
    <source>
        <strain evidence="2">JC673</strain>
    </source>
</reference>
<feature type="non-terminal residue" evidence="1">
    <location>
        <position position="109"/>
    </location>
</feature>
<name>A0ABU5EUV5_9BACT</name>
<sequence length="109" mass="11987">MNTKSLSKHYGTLSAAERLSLLMAAGARGDDVEHARVVAAAPWETWRVPDTFGRALAFLAVFGQHRMERLELAALFFKTSALADSATEPLATRLRDAARLYGYLVRVHG</sequence>
<evidence type="ECO:0000313" key="2">
    <source>
        <dbReference type="Proteomes" id="UP001272242"/>
    </source>
</evidence>
<proteinExistence type="predicted"/>
<dbReference type="RefSeq" id="WP_320685908.1">
    <property type="nucleotide sequence ID" value="NZ_JAXBLV010000079.1"/>
</dbReference>
<accession>A0ABU5EUV5</accession>
<gene>
    <name evidence="1" type="ORF">R5W23_006273</name>
</gene>
<evidence type="ECO:0000313" key="1">
    <source>
        <dbReference type="EMBL" id="MDY3559083.1"/>
    </source>
</evidence>